<evidence type="ECO:0000256" key="6">
    <source>
        <dbReference type="ARBA" id="ARBA00023136"/>
    </source>
</evidence>
<evidence type="ECO:0000256" key="4">
    <source>
        <dbReference type="ARBA" id="ARBA00022692"/>
    </source>
</evidence>
<dbReference type="InterPro" id="IPR020846">
    <property type="entry name" value="MFS_dom"/>
</dbReference>
<dbReference type="PANTHER" id="PTHR23504:SF115">
    <property type="entry name" value="MULTIDRUG RESISTANCE PROTEIN 2"/>
    <property type="match status" value="1"/>
</dbReference>
<evidence type="ECO:0000313" key="9">
    <source>
        <dbReference type="EMBL" id="OPA80566.1"/>
    </source>
</evidence>
<dbReference type="InterPro" id="IPR005829">
    <property type="entry name" value="Sugar_transporter_CS"/>
</dbReference>
<dbReference type="InterPro" id="IPR001958">
    <property type="entry name" value="Tet-R_TetA/multi-R_MdtG-like"/>
</dbReference>
<dbReference type="Gene3D" id="1.20.1250.20">
    <property type="entry name" value="MFS general substrate transporter like domains"/>
    <property type="match status" value="1"/>
</dbReference>
<feature type="transmembrane region" description="Helical" evidence="7">
    <location>
        <begin position="253"/>
        <end position="272"/>
    </location>
</feature>
<dbReference type="SUPFAM" id="SSF103473">
    <property type="entry name" value="MFS general substrate transporter"/>
    <property type="match status" value="1"/>
</dbReference>
<dbReference type="EMBL" id="MSZX01000002">
    <property type="protein sequence ID" value="OPA80566.1"/>
    <property type="molecule type" value="Genomic_DNA"/>
</dbReference>
<dbReference type="PROSITE" id="PS50850">
    <property type="entry name" value="MFS"/>
    <property type="match status" value="1"/>
</dbReference>
<keyword evidence="3" id="KW-0813">Transport</keyword>
<keyword evidence="4 7" id="KW-0812">Transmembrane</keyword>
<comment type="caution">
    <text evidence="9">The sequence shown here is derived from an EMBL/GenBank/DDBJ whole genome shotgun (WGS) entry which is preliminary data.</text>
</comment>
<dbReference type="InterPro" id="IPR036259">
    <property type="entry name" value="MFS_trans_sf"/>
</dbReference>
<evidence type="ECO:0000313" key="10">
    <source>
        <dbReference type="Proteomes" id="UP000190188"/>
    </source>
</evidence>
<evidence type="ECO:0000256" key="7">
    <source>
        <dbReference type="SAM" id="Phobius"/>
    </source>
</evidence>
<evidence type="ECO:0000256" key="2">
    <source>
        <dbReference type="ARBA" id="ARBA00007520"/>
    </source>
</evidence>
<feature type="transmembrane region" description="Helical" evidence="7">
    <location>
        <begin position="101"/>
        <end position="123"/>
    </location>
</feature>
<dbReference type="OrthoDB" id="9793283at2"/>
<feature type="transmembrane region" description="Helical" evidence="7">
    <location>
        <begin position="163"/>
        <end position="183"/>
    </location>
</feature>
<dbReference type="GO" id="GO:0022857">
    <property type="term" value="F:transmembrane transporter activity"/>
    <property type="evidence" value="ECO:0007669"/>
    <property type="project" value="InterPro"/>
</dbReference>
<sequence length="408" mass="43953">MSVPKRRSGSLIILMINMFIAMVGMGLIIPILPKYVTEFGVTGQAMGFLVAAFGVTQFLFSPIAGELSDKYGRKLLIVSGMGLFMVSQLLFGVATEMWMLYLSRLLGGMSAALMTPPMMAYVADITTEEKRGKGLGLLMASMTLGVVIGPGIGGFLADYGIRVPFYCAAALAGISTIVSLLFLPESLSAEERARARSSMQKRDNLLRQLVASTKAPYFMLLVLVFALSFGLQNFEAIFGLYVDVKHGFTPKDISLMITLGALIGVICQAVLIERLLHRFGEKKVLLSMFILSGVSMIAMLFVSNYFLIFVVSMLFFVATSIVRPAINTLLSKMAGNEQGFVAGMNNAYMSLGNIIGPSIAGILFDVHIQIPYAFGAVILFISAAIFAVSGKKSSHSSSAQQAKHSQTS</sequence>
<organism evidence="9 10">
    <name type="scientific">Paenibacillus selenitireducens</name>
    <dbReference type="NCBI Taxonomy" id="1324314"/>
    <lineage>
        <taxon>Bacteria</taxon>
        <taxon>Bacillati</taxon>
        <taxon>Bacillota</taxon>
        <taxon>Bacilli</taxon>
        <taxon>Bacillales</taxon>
        <taxon>Paenibacillaceae</taxon>
        <taxon>Paenibacillus</taxon>
    </lineage>
</organism>
<evidence type="ECO:0000259" key="8">
    <source>
        <dbReference type="PROSITE" id="PS50850"/>
    </source>
</evidence>
<keyword evidence="5 7" id="KW-1133">Transmembrane helix</keyword>
<feature type="transmembrane region" description="Helical" evidence="7">
    <location>
        <begin position="45"/>
        <end position="63"/>
    </location>
</feature>
<feature type="domain" description="Major facilitator superfamily (MFS) profile" evidence="8">
    <location>
        <begin position="10"/>
        <end position="394"/>
    </location>
</feature>
<name>A0A1T2XLF8_9BACL</name>
<feature type="transmembrane region" description="Helical" evidence="7">
    <location>
        <begin position="307"/>
        <end position="326"/>
    </location>
</feature>
<evidence type="ECO:0000256" key="1">
    <source>
        <dbReference type="ARBA" id="ARBA00004651"/>
    </source>
</evidence>
<dbReference type="Proteomes" id="UP000190188">
    <property type="component" value="Unassembled WGS sequence"/>
</dbReference>
<feature type="transmembrane region" description="Helical" evidence="7">
    <location>
        <begin position="12"/>
        <end position="33"/>
    </location>
</feature>
<feature type="transmembrane region" description="Helical" evidence="7">
    <location>
        <begin position="347"/>
        <end position="364"/>
    </location>
</feature>
<dbReference type="GO" id="GO:0005886">
    <property type="term" value="C:plasma membrane"/>
    <property type="evidence" value="ECO:0007669"/>
    <property type="project" value="UniProtKB-SubCell"/>
</dbReference>
<evidence type="ECO:0000256" key="3">
    <source>
        <dbReference type="ARBA" id="ARBA00022448"/>
    </source>
</evidence>
<dbReference type="Pfam" id="PF07690">
    <property type="entry name" value="MFS_1"/>
    <property type="match status" value="1"/>
</dbReference>
<protein>
    <submittedName>
        <fullName evidence="9">MFS transporter</fullName>
    </submittedName>
</protein>
<gene>
    <name evidence="9" type="ORF">BVG16_07535</name>
</gene>
<evidence type="ECO:0000256" key="5">
    <source>
        <dbReference type="ARBA" id="ARBA00022989"/>
    </source>
</evidence>
<reference evidence="9 10" key="1">
    <citation type="submission" date="2017-01" db="EMBL/GenBank/DDBJ databases">
        <title>Genome analysis of Paenibacillus selenitrireducens ES3-24.</title>
        <authorList>
            <person name="Xu D."/>
            <person name="Yao R."/>
            <person name="Zheng S."/>
        </authorList>
    </citation>
    <scope>NUCLEOTIDE SEQUENCE [LARGE SCALE GENOMIC DNA]</scope>
    <source>
        <strain evidence="9 10">ES3-24</strain>
    </source>
</reference>
<keyword evidence="10" id="KW-1185">Reference proteome</keyword>
<comment type="similarity">
    <text evidence="2">Belongs to the major facilitator superfamily. TCR/Tet family.</text>
</comment>
<accession>A0A1T2XLF8</accession>
<feature type="transmembrane region" description="Helical" evidence="7">
    <location>
        <begin position="284"/>
        <end position="301"/>
    </location>
</feature>
<dbReference type="InterPro" id="IPR011701">
    <property type="entry name" value="MFS"/>
</dbReference>
<dbReference type="RefSeq" id="WP_078497909.1">
    <property type="nucleotide sequence ID" value="NZ_MSZX01000002.1"/>
</dbReference>
<proteinExistence type="inferred from homology"/>
<dbReference type="PRINTS" id="PR01035">
    <property type="entry name" value="TCRTETA"/>
</dbReference>
<feature type="transmembrane region" description="Helical" evidence="7">
    <location>
        <begin position="135"/>
        <end position="157"/>
    </location>
</feature>
<dbReference type="AlphaFoldDB" id="A0A1T2XLF8"/>
<dbReference type="CDD" id="cd17325">
    <property type="entry name" value="MFS_MdtG_SLC18_like"/>
    <property type="match status" value="1"/>
</dbReference>
<dbReference type="STRING" id="1324314.BVG16_07535"/>
<keyword evidence="6 7" id="KW-0472">Membrane</keyword>
<dbReference type="PANTHER" id="PTHR23504">
    <property type="entry name" value="MAJOR FACILITATOR SUPERFAMILY DOMAIN-CONTAINING PROTEIN 10"/>
    <property type="match status" value="1"/>
</dbReference>
<feature type="transmembrane region" description="Helical" evidence="7">
    <location>
        <begin position="75"/>
        <end position="95"/>
    </location>
</feature>
<feature type="transmembrane region" description="Helical" evidence="7">
    <location>
        <begin position="370"/>
        <end position="388"/>
    </location>
</feature>
<dbReference type="PROSITE" id="PS00216">
    <property type="entry name" value="SUGAR_TRANSPORT_1"/>
    <property type="match status" value="1"/>
</dbReference>
<feature type="transmembrane region" description="Helical" evidence="7">
    <location>
        <begin position="217"/>
        <end position="241"/>
    </location>
</feature>
<comment type="subcellular location">
    <subcellularLocation>
        <location evidence="1">Cell membrane</location>
        <topology evidence="1">Multi-pass membrane protein</topology>
    </subcellularLocation>
</comment>